<sequence>MSEELMKSGERELLEMRSYLFDLLDQLNSLEENKKDILEKYGVNSTLLVTLGMLTMHRNYLDIIVKYDWDNLEKLINTLNSIQELKSDLATINEDFSKIKEAKIRAKL</sequence>
<keyword evidence="2" id="KW-1185">Reference proteome</keyword>
<dbReference type="KEGG" id="asul:DFR86_07435"/>
<dbReference type="GeneID" id="36837790"/>
<reference evidence="1 2" key="1">
    <citation type="submission" date="2018-05" db="EMBL/GenBank/DDBJ databases">
        <title>Complete Genome Sequences of Extremely Thermoacidophilic, Metal-Mobilizing Type-Strain Members of the Archaeal Family Sulfolobaceae: Acidianus brierleyi DSM-1651T, Acidianus sulfidivorans DSM-18786T, Metallosphaera hakonensis DSM-7519T, and Metallosphaera prunae DSM-10039T.</title>
        <authorList>
            <person name="Counts J.A."/>
            <person name="Kelly R.M."/>
        </authorList>
    </citation>
    <scope>NUCLEOTIDE SEQUENCE [LARGE SCALE GENOMIC DNA]</scope>
    <source>
        <strain evidence="1 2">JP7</strain>
    </source>
</reference>
<organism evidence="1 2">
    <name type="scientific">Acidianus sulfidivorans JP7</name>
    <dbReference type="NCBI Taxonomy" id="619593"/>
    <lineage>
        <taxon>Archaea</taxon>
        <taxon>Thermoproteota</taxon>
        <taxon>Thermoprotei</taxon>
        <taxon>Sulfolobales</taxon>
        <taxon>Sulfolobaceae</taxon>
        <taxon>Acidianus</taxon>
    </lineage>
</organism>
<dbReference type="EMBL" id="CP029288">
    <property type="protein sequence ID" value="AWR97397.1"/>
    <property type="molecule type" value="Genomic_DNA"/>
</dbReference>
<dbReference type="Proteomes" id="UP000248410">
    <property type="component" value="Chromosome"/>
</dbReference>
<gene>
    <name evidence="1" type="ORF">DFR86_07435</name>
</gene>
<evidence type="ECO:0000313" key="1">
    <source>
        <dbReference type="EMBL" id="AWR97397.1"/>
    </source>
</evidence>
<dbReference type="RefSeq" id="WP_110380287.1">
    <property type="nucleotide sequence ID" value="NZ_CP029288.2"/>
</dbReference>
<name>A0A2U9IN15_9CREN</name>
<protein>
    <submittedName>
        <fullName evidence="1">Uncharacterized protein</fullName>
    </submittedName>
</protein>
<dbReference type="OrthoDB" id="42895at2157"/>
<dbReference type="AlphaFoldDB" id="A0A2U9IN15"/>
<accession>A0A2U9IN15</accession>
<evidence type="ECO:0000313" key="2">
    <source>
        <dbReference type="Proteomes" id="UP000248410"/>
    </source>
</evidence>
<proteinExistence type="predicted"/>